<proteinExistence type="predicted"/>
<dbReference type="Gene3D" id="3.40.630.30">
    <property type="match status" value="1"/>
</dbReference>
<dbReference type="GO" id="GO:0016740">
    <property type="term" value="F:transferase activity"/>
    <property type="evidence" value="ECO:0007669"/>
    <property type="project" value="UniProtKB-KW"/>
</dbReference>
<evidence type="ECO:0000259" key="1">
    <source>
        <dbReference type="PROSITE" id="PS51729"/>
    </source>
</evidence>
<name>A0A399JGQ6_9MICC</name>
<protein>
    <submittedName>
        <fullName evidence="2">N-acetyltransferase</fullName>
    </submittedName>
</protein>
<keyword evidence="2" id="KW-0808">Transferase</keyword>
<organism evidence="2 3">
    <name type="scientific">Galactobacter valiniphilus</name>
    <dbReference type="NCBI Taxonomy" id="2676122"/>
    <lineage>
        <taxon>Bacteria</taxon>
        <taxon>Bacillati</taxon>
        <taxon>Actinomycetota</taxon>
        <taxon>Actinomycetes</taxon>
        <taxon>Micrococcales</taxon>
        <taxon>Micrococcaceae</taxon>
        <taxon>Galactobacter</taxon>
    </lineage>
</organism>
<feature type="domain" description="N-acetyltransferase" evidence="1">
    <location>
        <begin position="15"/>
        <end position="101"/>
    </location>
</feature>
<dbReference type="SUPFAM" id="SSF55729">
    <property type="entry name" value="Acyl-CoA N-acyltransferases (Nat)"/>
    <property type="match status" value="1"/>
</dbReference>
<dbReference type="PROSITE" id="PS51729">
    <property type="entry name" value="GNAT_YJDJ"/>
    <property type="match status" value="1"/>
</dbReference>
<comment type="caution">
    <text evidence="2">The sequence shown here is derived from an EMBL/GenBank/DDBJ whole genome shotgun (WGS) entry which is preliminary data.</text>
</comment>
<dbReference type="InterPro" id="IPR045057">
    <property type="entry name" value="Gcn5-rel_NAT"/>
</dbReference>
<dbReference type="PANTHER" id="PTHR31435">
    <property type="entry name" value="PROTEIN NATD1"/>
    <property type="match status" value="1"/>
</dbReference>
<dbReference type="Proteomes" id="UP000265419">
    <property type="component" value="Unassembled WGS sequence"/>
</dbReference>
<evidence type="ECO:0000313" key="2">
    <source>
        <dbReference type="EMBL" id="RII43362.1"/>
    </source>
</evidence>
<dbReference type="InterPro" id="IPR031165">
    <property type="entry name" value="GNAT_YJDJ"/>
</dbReference>
<accession>A0A399JGQ6</accession>
<evidence type="ECO:0000313" key="3">
    <source>
        <dbReference type="Proteomes" id="UP000265419"/>
    </source>
</evidence>
<dbReference type="PANTHER" id="PTHR31435:SF9">
    <property type="entry name" value="PROTEIN NATD1"/>
    <property type="match status" value="1"/>
</dbReference>
<dbReference type="RefSeq" id="WP_119423432.1">
    <property type="nucleotide sequence ID" value="NZ_QQXK01000003.1"/>
</dbReference>
<dbReference type="AlphaFoldDB" id="A0A399JGQ6"/>
<gene>
    <name evidence="2" type="ORF">DWB68_01795</name>
</gene>
<dbReference type="Pfam" id="PF14542">
    <property type="entry name" value="Acetyltransf_CG"/>
    <property type="match status" value="1"/>
</dbReference>
<sequence>MSQTPLIAHEKLRVLLDAEQGRFSLFDGEEYIGFLGYVEEDGVLDLQHTIIKEEFSRHGYARALVTIVLERVWALDKRVIPTCSYVAQYLDRFSQYQWLVAGQDDDGAAPQGRHAA</sequence>
<keyword evidence="3" id="KW-1185">Reference proteome</keyword>
<dbReference type="EMBL" id="QQXK01000003">
    <property type="protein sequence ID" value="RII43362.1"/>
    <property type="molecule type" value="Genomic_DNA"/>
</dbReference>
<reference evidence="2 3" key="1">
    <citation type="submission" date="2018-07" db="EMBL/GenBank/DDBJ databases">
        <title>Arthrobacter sp. nov., isolated from raw cow's milk with high bacterial count.</title>
        <authorList>
            <person name="Hahne J."/>
            <person name="Isele D."/>
            <person name="Lipski A."/>
        </authorList>
    </citation>
    <scope>NUCLEOTIDE SEQUENCE [LARGE SCALE GENOMIC DNA]</scope>
    <source>
        <strain evidence="2 3">JZ R-35</strain>
    </source>
</reference>
<dbReference type="InterPro" id="IPR016181">
    <property type="entry name" value="Acyl_CoA_acyltransferase"/>
</dbReference>